<dbReference type="GO" id="GO:0006508">
    <property type="term" value="P:proteolysis"/>
    <property type="evidence" value="ECO:0007669"/>
    <property type="project" value="UniProtKB-KW"/>
</dbReference>
<dbReference type="OrthoDB" id="10253408at2759"/>
<dbReference type="SUPFAM" id="SSF54001">
    <property type="entry name" value="Cysteine proteinases"/>
    <property type="match status" value="1"/>
</dbReference>
<feature type="domain" description="Cathepsin propeptide inhibitor" evidence="3">
    <location>
        <begin position="39"/>
        <end position="96"/>
    </location>
</feature>
<keyword evidence="4" id="KW-0378">Hydrolase</keyword>
<gene>
    <name evidence="4" type="ORF">FRX31_021332</name>
</gene>
<evidence type="ECO:0000313" key="4">
    <source>
        <dbReference type="EMBL" id="KAF5189087.1"/>
    </source>
</evidence>
<dbReference type="EMBL" id="JABWDY010025989">
    <property type="protein sequence ID" value="KAF5189087.1"/>
    <property type="molecule type" value="Genomic_DNA"/>
</dbReference>
<feature type="signal peptide" evidence="2">
    <location>
        <begin position="1"/>
        <end position="27"/>
    </location>
</feature>
<dbReference type="InterPro" id="IPR013128">
    <property type="entry name" value="Peptidase_C1A"/>
</dbReference>
<evidence type="ECO:0000256" key="1">
    <source>
        <dbReference type="ARBA" id="ARBA00008455"/>
    </source>
</evidence>
<evidence type="ECO:0000256" key="2">
    <source>
        <dbReference type="SAM" id="SignalP"/>
    </source>
</evidence>
<comment type="similarity">
    <text evidence="1">Belongs to the peptidase C1 family.</text>
</comment>
<dbReference type="SMART" id="SM00848">
    <property type="entry name" value="Inhibitor_I29"/>
    <property type="match status" value="1"/>
</dbReference>
<feature type="chain" id="PRO_5029724260" evidence="2">
    <location>
        <begin position="28"/>
        <end position="170"/>
    </location>
</feature>
<keyword evidence="5" id="KW-1185">Reference proteome</keyword>
<name>A0A7J6VWL1_THATH</name>
<keyword evidence="2" id="KW-0732">Signal</keyword>
<protein>
    <submittedName>
        <fullName evidence="4">Senescence-specific cysteine protease sag39</fullName>
    </submittedName>
</protein>
<dbReference type="InterPro" id="IPR000668">
    <property type="entry name" value="Peptidase_C1A_C"/>
</dbReference>
<evidence type="ECO:0000259" key="3">
    <source>
        <dbReference type="SMART" id="SM00848"/>
    </source>
</evidence>
<dbReference type="Pfam" id="PF08246">
    <property type="entry name" value="Inhibitor_I29"/>
    <property type="match status" value="1"/>
</dbReference>
<sequence>MASAWQSIQFFNMCLIFLGFWAVQVASRTLQEVSMLERHEQWMDFHGRVYNDDTEKERRFKIFKKNVEHIESMNRAGNLSYKLSINKFADQTNKEFKATRLGYKMLPSLAKSSRVSSFKYENITSAPPSVDWRRKGAVTPVKDQSDCGKRSLTFSYHFFRNLHFISNLTS</sequence>
<reference evidence="4 5" key="1">
    <citation type="submission" date="2020-06" db="EMBL/GenBank/DDBJ databases">
        <title>Transcriptomic and genomic resources for Thalictrum thalictroides and T. hernandezii: Facilitating candidate gene discovery in an emerging model plant lineage.</title>
        <authorList>
            <person name="Arias T."/>
            <person name="Riano-Pachon D.M."/>
            <person name="Di Stilio V.S."/>
        </authorList>
    </citation>
    <scope>NUCLEOTIDE SEQUENCE [LARGE SCALE GENOMIC DNA]</scope>
    <source>
        <strain evidence="5">cv. WT478/WT964</strain>
        <tissue evidence="4">Leaves</tissue>
    </source>
</reference>
<dbReference type="AlphaFoldDB" id="A0A7J6VWL1"/>
<dbReference type="Pfam" id="PF00112">
    <property type="entry name" value="Peptidase_C1"/>
    <property type="match status" value="1"/>
</dbReference>
<evidence type="ECO:0000313" key="5">
    <source>
        <dbReference type="Proteomes" id="UP000554482"/>
    </source>
</evidence>
<dbReference type="PANTHER" id="PTHR12411">
    <property type="entry name" value="CYSTEINE PROTEASE FAMILY C1-RELATED"/>
    <property type="match status" value="1"/>
</dbReference>
<dbReference type="InterPro" id="IPR038765">
    <property type="entry name" value="Papain-like_cys_pep_sf"/>
</dbReference>
<accession>A0A7J6VWL1</accession>
<dbReference type="Proteomes" id="UP000554482">
    <property type="component" value="Unassembled WGS sequence"/>
</dbReference>
<dbReference type="GO" id="GO:0008234">
    <property type="term" value="F:cysteine-type peptidase activity"/>
    <property type="evidence" value="ECO:0007669"/>
    <property type="project" value="InterPro"/>
</dbReference>
<dbReference type="Gene3D" id="3.90.70.10">
    <property type="entry name" value="Cysteine proteinases"/>
    <property type="match status" value="1"/>
</dbReference>
<organism evidence="4 5">
    <name type="scientific">Thalictrum thalictroides</name>
    <name type="common">Rue-anemone</name>
    <name type="synonym">Anemone thalictroides</name>
    <dbReference type="NCBI Taxonomy" id="46969"/>
    <lineage>
        <taxon>Eukaryota</taxon>
        <taxon>Viridiplantae</taxon>
        <taxon>Streptophyta</taxon>
        <taxon>Embryophyta</taxon>
        <taxon>Tracheophyta</taxon>
        <taxon>Spermatophyta</taxon>
        <taxon>Magnoliopsida</taxon>
        <taxon>Ranunculales</taxon>
        <taxon>Ranunculaceae</taxon>
        <taxon>Thalictroideae</taxon>
        <taxon>Thalictrum</taxon>
    </lineage>
</organism>
<dbReference type="InterPro" id="IPR013201">
    <property type="entry name" value="Prot_inhib_I29"/>
</dbReference>
<keyword evidence="4" id="KW-0645">Protease</keyword>
<proteinExistence type="inferred from homology"/>
<comment type="caution">
    <text evidence="4">The sequence shown here is derived from an EMBL/GenBank/DDBJ whole genome shotgun (WGS) entry which is preliminary data.</text>
</comment>